<feature type="compositionally biased region" description="Low complexity" evidence="1">
    <location>
        <begin position="215"/>
        <end position="230"/>
    </location>
</feature>
<sequence>MRVSGISAFTKNVTARTLLGAGATALTLSAALPLLPGGAAAWACGDDAPTTVSAAPEPRHATDPISAFLPPAATSVTAGSRVEMGVEMVNTTGSAYQRIAPGFAVFGSADSGTPGRLVNLQPSDVNLDVMLGGSWHHLPLHHTCDPTLGADTSVLQAPLEDGHAHRYLFRLGLSATAPKQLKQIEVYSGFRDADRRPNMITLKINRPAAVPPRAPTTAPGAAPTTAPTTAPASTAVPAAVLAAVSPAAPPAAAASGTPAPTAPAAGTEAARTELAHTGPSAPVGFLFGSAAACVAFGAGVLHVVRRRFVRR</sequence>
<evidence type="ECO:0000313" key="4">
    <source>
        <dbReference type="EMBL" id="GAA2150197.1"/>
    </source>
</evidence>
<reference evidence="5" key="1">
    <citation type="journal article" date="2019" name="Int. J. Syst. Evol. Microbiol.">
        <title>The Global Catalogue of Microorganisms (GCM) 10K type strain sequencing project: providing services to taxonomists for standard genome sequencing and annotation.</title>
        <authorList>
            <consortium name="The Broad Institute Genomics Platform"/>
            <consortium name="The Broad Institute Genome Sequencing Center for Infectious Disease"/>
            <person name="Wu L."/>
            <person name="Ma J."/>
        </authorList>
    </citation>
    <scope>NUCLEOTIDE SEQUENCE [LARGE SCALE GENOMIC DNA]</scope>
    <source>
        <strain evidence="5">JCM 14560</strain>
    </source>
</reference>
<evidence type="ECO:0000256" key="1">
    <source>
        <dbReference type="SAM" id="MobiDB-lite"/>
    </source>
</evidence>
<feature type="signal peptide" evidence="3">
    <location>
        <begin position="1"/>
        <end position="43"/>
    </location>
</feature>
<evidence type="ECO:0000256" key="3">
    <source>
        <dbReference type="SAM" id="SignalP"/>
    </source>
</evidence>
<feature type="region of interest" description="Disordered" evidence="1">
    <location>
        <begin position="249"/>
        <end position="273"/>
    </location>
</feature>
<accession>A0ABP5LRY1</accession>
<evidence type="ECO:0000256" key="2">
    <source>
        <dbReference type="SAM" id="Phobius"/>
    </source>
</evidence>
<dbReference type="EMBL" id="BAAANT010000028">
    <property type="protein sequence ID" value="GAA2150197.1"/>
    <property type="molecule type" value="Genomic_DNA"/>
</dbReference>
<feature type="region of interest" description="Disordered" evidence="1">
    <location>
        <begin position="206"/>
        <end position="230"/>
    </location>
</feature>
<organism evidence="4 5">
    <name type="scientific">Kitasatospora kazusensis</name>
    <dbReference type="NCBI Taxonomy" id="407974"/>
    <lineage>
        <taxon>Bacteria</taxon>
        <taxon>Bacillati</taxon>
        <taxon>Actinomycetota</taxon>
        <taxon>Actinomycetes</taxon>
        <taxon>Kitasatosporales</taxon>
        <taxon>Streptomycetaceae</taxon>
        <taxon>Kitasatospora</taxon>
    </lineage>
</organism>
<keyword evidence="2" id="KW-0472">Membrane</keyword>
<keyword evidence="2" id="KW-0812">Transmembrane</keyword>
<evidence type="ECO:0008006" key="6">
    <source>
        <dbReference type="Google" id="ProtNLM"/>
    </source>
</evidence>
<feature type="transmembrane region" description="Helical" evidence="2">
    <location>
        <begin position="283"/>
        <end position="304"/>
    </location>
</feature>
<keyword evidence="2" id="KW-1133">Transmembrane helix</keyword>
<evidence type="ECO:0000313" key="5">
    <source>
        <dbReference type="Proteomes" id="UP001422759"/>
    </source>
</evidence>
<feature type="chain" id="PRO_5045471952" description="LPXTG-motif cell wall-anchored protein" evidence="3">
    <location>
        <begin position="44"/>
        <end position="311"/>
    </location>
</feature>
<keyword evidence="3" id="KW-0732">Signal</keyword>
<keyword evidence="5" id="KW-1185">Reference proteome</keyword>
<protein>
    <recommendedName>
        <fullName evidence="6">LPXTG-motif cell wall-anchored protein</fullName>
    </recommendedName>
</protein>
<dbReference type="RefSeq" id="WP_344467654.1">
    <property type="nucleotide sequence ID" value="NZ_BAAANT010000028.1"/>
</dbReference>
<dbReference type="Proteomes" id="UP001422759">
    <property type="component" value="Unassembled WGS sequence"/>
</dbReference>
<gene>
    <name evidence="4" type="ORF">GCM10009760_44390</name>
</gene>
<name>A0ABP5LRY1_9ACTN</name>
<proteinExistence type="predicted"/>
<feature type="compositionally biased region" description="Low complexity" evidence="1">
    <location>
        <begin position="249"/>
        <end position="269"/>
    </location>
</feature>
<comment type="caution">
    <text evidence="4">The sequence shown here is derived from an EMBL/GenBank/DDBJ whole genome shotgun (WGS) entry which is preliminary data.</text>
</comment>